<evidence type="ECO:0000313" key="11">
    <source>
        <dbReference type="Ensembl" id="ENSLLEP00000009353.1"/>
    </source>
</evidence>
<dbReference type="Ensembl" id="ENSLLET00000009712.1">
    <property type="protein sequence ID" value="ENSLLEP00000009353.1"/>
    <property type="gene ID" value="ENSLLEG00000005963.1"/>
</dbReference>
<evidence type="ECO:0000256" key="9">
    <source>
        <dbReference type="ARBA" id="ARBA00023136"/>
    </source>
</evidence>
<dbReference type="GeneTree" id="ENSGT01030000234535"/>
<evidence type="ECO:0000256" key="8">
    <source>
        <dbReference type="ARBA" id="ARBA00023034"/>
    </source>
</evidence>
<dbReference type="GO" id="GO:0000139">
    <property type="term" value="C:Golgi membrane"/>
    <property type="evidence" value="ECO:0007669"/>
    <property type="project" value="UniProtKB-SubCell"/>
</dbReference>
<keyword evidence="7" id="KW-1133">Transmembrane helix</keyword>
<comment type="subcellular location">
    <subcellularLocation>
        <location evidence="1">Golgi apparatus membrane</location>
        <topology evidence="1">Single-pass type II membrane protein</topology>
    </subcellularLocation>
</comment>
<dbReference type="InterPro" id="IPR001675">
    <property type="entry name" value="Glyco_trans_29"/>
</dbReference>
<dbReference type="PANTHER" id="PTHR11987:SF29">
    <property type="entry name" value="ALPHA-2,8-SIALYLTRANSFERASE 8F"/>
    <property type="match status" value="1"/>
</dbReference>
<evidence type="ECO:0000313" key="12">
    <source>
        <dbReference type="Proteomes" id="UP000694569"/>
    </source>
</evidence>
<dbReference type="PANTHER" id="PTHR11987">
    <property type="entry name" value="ALPHA-2,8-SIALYLTRANSFERASE"/>
    <property type="match status" value="1"/>
</dbReference>
<evidence type="ECO:0000256" key="5">
    <source>
        <dbReference type="ARBA" id="ARBA00022692"/>
    </source>
</evidence>
<dbReference type="Gene3D" id="3.90.1480.20">
    <property type="entry name" value="Glycosyl transferase family 29"/>
    <property type="match status" value="1"/>
</dbReference>
<dbReference type="Pfam" id="PF00777">
    <property type="entry name" value="Glyco_transf_29"/>
    <property type="match status" value="1"/>
</dbReference>
<keyword evidence="9" id="KW-0472">Membrane</keyword>
<evidence type="ECO:0000256" key="6">
    <source>
        <dbReference type="ARBA" id="ARBA00022968"/>
    </source>
</evidence>
<evidence type="ECO:0000256" key="2">
    <source>
        <dbReference type="ARBA" id="ARBA00006003"/>
    </source>
</evidence>
<dbReference type="InterPro" id="IPR050943">
    <property type="entry name" value="Glycosyltr_29_Sialyltrsf"/>
</dbReference>
<evidence type="ECO:0000256" key="3">
    <source>
        <dbReference type="ARBA" id="ARBA00022676"/>
    </source>
</evidence>
<evidence type="ECO:0000256" key="4">
    <source>
        <dbReference type="ARBA" id="ARBA00022679"/>
    </source>
</evidence>
<keyword evidence="3" id="KW-0328">Glycosyltransferase</keyword>
<dbReference type="GO" id="GO:0009311">
    <property type="term" value="P:oligosaccharide metabolic process"/>
    <property type="evidence" value="ECO:0007669"/>
    <property type="project" value="TreeGrafter"/>
</dbReference>
<evidence type="ECO:0008006" key="13">
    <source>
        <dbReference type="Google" id="ProtNLM"/>
    </source>
</evidence>
<keyword evidence="6" id="KW-0735">Signal-anchor</keyword>
<dbReference type="OrthoDB" id="10264956at2759"/>
<keyword evidence="8" id="KW-0333">Golgi apparatus</keyword>
<dbReference type="Proteomes" id="UP000694569">
    <property type="component" value="Unplaced"/>
</dbReference>
<name>A0A8C5M8B1_9ANUR</name>
<dbReference type="AlphaFoldDB" id="A0A8C5M8B1"/>
<dbReference type="GO" id="GO:0006491">
    <property type="term" value="P:N-glycan processing"/>
    <property type="evidence" value="ECO:0007669"/>
    <property type="project" value="TreeGrafter"/>
</dbReference>
<evidence type="ECO:0000256" key="10">
    <source>
        <dbReference type="ARBA" id="ARBA00023180"/>
    </source>
</evidence>
<dbReference type="GO" id="GO:0003828">
    <property type="term" value="F:alpha-N-acetylneuraminate alpha-2,8-sialyltransferase activity"/>
    <property type="evidence" value="ECO:0007669"/>
    <property type="project" value="TreeGrafter"/>
</dbReference>
<accession>A0A8C5M8B1</accession>
<keyword evidence="10" id="KW-0325">Glycoprotein</keyword>
<evidence type="ECO:0000256" key="1">
    <source>
        <dbReference type="ARBA" id="ARBA00004323"/>
    </source>
</evidence>
<keyword evidence="4" id="KW-0808">Transferase</keyword>
<reference evidence="11" key="1">
    <citation type="submission" date="2025-08" db="UniProtKB">
        <authorList>
            <consortium name="Ensembl"/>
        </authorList>
    </citation>
    <scope>IDENTIFICATION</scope>
</reference>
<protein>
    <recommendedName>
        <fullName evidence="13">ST8 alpha-N-acetyl-neuraminide alpha-2,8-sialyltransferase 6</fullName>
    </recommendedName>
</protein>
<evidence type="ECO:0000256" key="7">
    <source>
        <dbReference type="ARBA" id="ARBA00022989"/>
    </source>
</evidence>
<keyword evidence="5" id="KW-0812">Transmembrane</keyword>
<proteinExistence type="inferred from homology"/>
<keyword evidence="12" id="KW-1185">Reference proteome</keyword>
<dbReference type="InterPro" id="IPR038578">
    <property type="entry name" value="GT29-like_sf"/>
</dbReference>
<reference evidence="11" key="2">
    <citation type="submission" date="2025-09" db="UniProtKB">
        <authorList>
            <consortium name="Ensembl"/>
        </authorList>
    </citation>
    <scope>IDENTIFICATION</scope>
</reference>
<comment type="similarity">
    <text evidence="2">Belongs to the glycosyltransferase 29 family.</text>
</comment>
<organism evidence="11 12">
    <name type="scientific">Leptobrachium leishanense</name>
    <name type="common">Leishan spiny toad</name>
    <dbReference type="NCBI Taxonomy" id="445787"/>
    <lineage>
        <taxon>Eukaryota</taxon>
        <taxon>Metazoa</taxon>
        <taxon>Chordata</taxon>
        <taxon>Craniata</taxon>
        <taxon>Vertebrata</taxon>
        <taxon>Euteleostomi</taxon>
        <taxon>Amphibia</taxon>
        <taxon>Batrachia</taxon>
        <taxon>Anura</taxon>
        <taxon>Pelobatoidea</taxon>
        <taxon>Megophryidae</taxon>
        <taxon>Leptobrachium</taxon>
    </lineage>
</organism>
<sequence>VTPLYLSQFVTPIVTTPAMFTHCVCPKVAIPFVTSPVLSPTVSFPALSPLFCAVVANGGILLNSCCGSEIDRADYVFRFNLPPLNYSDDVGRKTNLVTAAPSVVYAGLNERRGPFVDLAKIYEPAMILMSAFFIKIDTDVSLKAYYALIDFKSQQKVVYLNPYYLSKLARYWKKKGLVVPQLSSGFMMINTALEICDKVTLYGFWPFSEDPNGKPIPHHYYDDRPPKPDVHSMPNEFFFYSRMYSKRILNLKVGKCF</sequence>